<evidence type="ECO:0000313" key="2">
    <source>
        <dbReference type="Proteomes" id="UP000228781"/>
    </source>
</evidence>
<evidence type="ECO:0000313" key="1">
    <source>
        <dbReference type="EMBL" id="PJC23245.1"/>
    </source>
</evidence>
<name>A0A2M8EKJ7_UNCKA</name>
<sequence>MDLSISSPTARAIVKTLVYRDLFDYPLTTLEIHRFLIQEKSSQKVVEEALGKLTSAKVVQEKGGYYFLPGREETVVLRKKREAISLIKIKKATVYSKLFLLIPWVRGVFVTGALAVGNVDQKSDLDILVVAGRGRVWLTRLLVTLLLDLLWLRARPPGRVKDKVCPNMFLDETTLQVPKNEQNLYTAHEVVQAKVIWEREGIHQRFLVKNRWIKKFLPNVVIPSSSSSHRRRGGFFFFDWLEYGVYQAQLAYMQKRKTQEVVTPKRILFHPTDLPAKIVGDFEKRLTQASPALLDKVK</sequence>
<dbReference type="SUPFAM" id="SSF81301">
    <property type="entry name" value="Nucleotidyltransferase"/>
    <property type="match status" value="1"/>
</dbReference>
<comment type="caution">
    <text evidence="1">The sequence shown here is derived from an EMBL/GenBank/DDBJ whole genome shotgun (WGS) entry which is preliminary data.</text>
</comment>
<dbReference type="EMBL" id="PFSK01000001">
    <property type="protein sequence ID" value="PJC23245.1"/>
    <property type="molecule type" value="Genomic_DNA"/>
</dbReference>
<dbReference type="AlphaFoldDB" id="A0A2M8EKJ7"/>
<gene>
    <name evidence="1" type="ORF">CO059_00030</name>
</gene>
<evidence type="ECO:0008006" key="3">
    <source>
        <dbReference type="Google" id="ProtNLM"/>
    </source>
</evidence>
<protein>
    <recommendedName>
        <fullName evidence="3">Polymerase nucleotidyl transferase domain-containing protein</fullName>
    </recommendedName>
</protein>
<proteinExistence type="predicted"/>
<organism evidence="1 2">
    <name type="scientific">candidate division WWE3 bacterium CG_4_9_14_0_2_um_filter_48_10</name>
    <dbReference type="NCBI Taxonomy" id="1975078"/>
    <lineage>
        <taxon>Bacteria</taxon>
        <taxon>Katanobacteria</taxon>
    </lineage>
</organism>
<reference evidence="2" key="1">
    <citation type="submission" date="2017-09" db="EMBL/GenBank/DDBJ databases">
        <title>Depth-based differentiation of microbial function through sediment-hosted aquifers and enrichment of novel symbionts in the deep terrestrial subsurface.</title>
        <authorList>
            <person name="Probst A.J."/>
            <person name="Ladd B."/>
            <person name="Jarett J.K."/>
            <person name="Geller-Mcgrath D.E."/>
            <person name="Sieber C.M.K."/>
            <person name="Emerson J.B."/>
            <person name="Anantharaman K."/>
            <person name="Thomas B.C."/>
            <person name="Malmstrom R."/>
            <person name="Stieglmeier M."/>
            <person name="Klingl A."/>
            <person name="Woyke T."/>
            <person name="Ryan C.M."/>
            <person name="Banfield J.F."/>
        </authorList>
    </citation>
    <scope>NUCLEOTIDE SEQUENCE [LARGE SCALE GENOMIC DNA]</scope>
</reference>
<accession>A0A2M8EKJ7</accession>
<dbReference type="Proteomes" id="UP000228781">
    <property type="component" value="Unassembled WGS sequence"/>
</dbReference>
<dbReference type="InterPro" id="IPR043519">
    <property type="entry name" value="NT_sf"/>
</dbReference>